<protein>
    <recommendedName>
        <fullName evidence="1">Phosphatidate phosphatase APP1 catalytic domain-containing protein</fullName>
    </recommendedName>
</protein>
<evidence type="ECO:0000313" key="3">
    <source>
        <dbReference type="Proteomes" id="UP000031760"/>
    </source>
</evidence>
<dbReference type="InterPro" id="IPR052935">
    <property type="entry name" value="Mg2+_PAP"/>
</dbReference>
<organism evidence="2 3">
    <name type="scientific">Nonlabens marinus S1-08</name>
    <dbReference type="NCBI Taxonomy" id="1454201"/>
    <lineage>
        <taxon>Bacteria</taxon>
        <taxon>Pseudomonadati</taxon>
        <taxon>Bacteroidota</taxon>
        <taxon>Flavobacteriia</taxon>
        <taxon>Flavobacteriales</taxon>
        <taxon>Flavobacteriaceae</taxon>
        <taxon>Nonlabens</taxon>
    </lineage>
</organism>
<sequence>MKLKLKIYRGFASDKKLYISGHVFKKNDPSYYSVESGWFKSIYYMWRTFSIKTIENIDLTLQFKGLESTAVSNENGFFKFELSHDLDIPDGWHGFTVSLNHFNKSIEATGELVKAAPGPGIISDIDDTFLISHSSSILRKIYILLTRNINRRKFFVGVLKHYQLLAQVERPVSQPALFFYVSSSEWNLYNFIEKFTILHGFPKAVLFLKTIKSGIFDLLSSGGGNHQHKQDRIEFILNFYPERQFILLGDDTQQDPFIYTYIAEHFPNQLLAVYIRQVSTDPKSQVSDTLRIVEQNGVPVCYFKNSSVAMKHSKDIGLV</sequence>
<dbReference type="Pfam" id="PF09949">
    <property type="entry name" value="APP1_cat"/>
    <property type="match status" value="1"/>
</dbReference>
<evidence type="ECO:0000313" key="2">
    <source>
        <dbReference type="EMBL" id="BAO56142.1"/>
    </source>
</evidence>
<dbReference type="RefSeq" id="WP_041496614.1">
    <property type="nucleotide sequence ID" value="NZ_AP014548.1"/>
</dbReference>
<keyword evidence="3" id="KW-1185">Reference proteome</keyword>
<dbReference type="GO" id="GO:0008195">
    <property type="term" value="F:phosphatidate phosphatase activity"/>
    <property type="evidence" value="ECO:0007669"/>
    <property type="project" value="InterPro"/>
</dbReference>
<dbReference type="Proteomes" id="UP000031760">
    <property type="component" value="Chromosome"/>
</dbReference>
<dbReference type="HOGENOM" id="CLU_038931_1_0_10"/>
<accession>W8VXL6</accession>
<reference evidence="2 3" key="1">
    <citation type="journal article" date="2014" name="Proc. Natl. Acad. Sci. U.S.A.">
        <title>Functional characterization of flavobacteria rhodopsins reveals a unique class of light-driven chloride pump in bacteria.</title>
        <authorList>
            <person name="Yoshizawa S."/>
            <person name="Kumagai Y."/>
            <person name="Kim H."/>
            <person name="Ogura Y."/>
            <person name="Hayashi T."/>
            <person name="Iwasaki W."/>
            <person name="DeLong E.F."/>
            <person name="Kogure K."/>
        </authorList>
    </citation>
    <scope>NUCLEOTIDE SEQUENCE [LARGE SCALE GENOMIC DNA]</scope>
    <source>
        <strain evidence="2 3">S1-08</strain>
    </source>
</reference>
<dbReference type="OrthoDB" id="9789875at2"/>
<dbReference type="AlphaFoldDB" id="W8VXL6"/>
<dbReference type="KEGG" id="nmf:NMS_2133"/>
<evidence type="ECO:0000259" key="1">
    <source>
        <dbReference type="Pfam" id="PF09949"/>
    </source>
</evidence>
<dbReference type="EMBL" id="AP014548">
    <property type="protein sequence ID" value="BAO56142.1"/>
    <property type="molecule type" value="Genomic_DNA"/>
</dbReference>
<name>W8VXL6_9FLAO</name>
<dbReference type="PANTHER" id="PTHR28208:SF3">
    <property type="entry name" value="PHOSPHATIDATE PHOSPHATASE APP1"/>
    <property type="match status" value="1"/>
</dbReference>
<feature type="domain" description="Phosphatidate phosphatase APP1 catalytic" evidence="1">
    <location>
        <begin position="120"/>
        <end position="277"/>
    </location>
</feature>
<proteinExistence type="predicted"/>
<dbReference type="STRING" id="1454201.NMS_2133"/>
<dbReference type="InterPro" id="IPR019236">
    <property type="entry name" value="APP1_cat"/>
</dbReference>
<dbReference type="PANTHER" id="PTHR28208">
    <property type="entry name" value="PHOSPHATIDATE PHOSPHATASE APP1"/>
    <property type="match status" value="1"/>
</dbReference>
<gene>
    <name evidence="2" type="ORF">NMS_2133</name>
</gene>